<proteinExistence type="predicted"/>
<keyword evidence="2" id="KW-0547">Nucleotide-binding</keyword>
<dbReference type="InterPro" id="IPR052026">
    <property type="entry name" value="ExeA_AAA_ATPase_DNA-bind"/>
</dbReference>
<dbReference type="PANTHER" id="PTHR35894:SF1">
    <property type="entry name" value="PHOSPHORIBULOKINASE _ URIDINE KINASE FAMILY"/>
    <property type="match status" value="1"/>
</dbReference>
<name>A0ABS3AZB2_9BACT</name>
<gene>
    <name evidence="2" type="ORF">JYU06_03995</name>
</gene>
<dbReference type="PANTHER" id="PTHR35894">
    <property type="entry name" value="GENERAL SECRETION PATHWAY PROTEIN A-RELATED"/>
    <property type="match status" value="1"/>
</dbReference>
<evidence type="ECO:0000259" key="1">
    <source>
        <dbReference type="Pfam" id="PF13401"/>
    </source>
</evidence>
<dbReference type="Pfam" id="PF13401">
    <property type="entry name" value="AAA_22"/>
    <property type="match status" value="1"/>
</dbReference>
<keyword evidence="2" id="KW-0067">ATP-binding</keyword>
<dbReference type="InterPro" id="IPR049945">
    <property type="entry name" value="AAA_22"/>
</dbReference>
<organism evidence="2 3">
    <name type="scientific">Desulfotalea psychrophila</name>
    <dbReference type="NCBI Taxonomy" id="84980"/>
    <lineage>
        <taxon>Bacteria</taxon>
        <taxon>Pseudomonadati</taxon>
        <taxon>Thermodesulfobacteriota</taxon>
        <taxon>Desulfobulbia</taxon>
        <taxon>Desulfobulbales</taxon>
        <taxon>Desulfocapsaceae</taxon>
        <taxon>Desulfotalea</taxon>
    </lineage>
</organism>
<accession>A0ABS3AZB2</accession>
<sequence>MIDVEKTSKDSTPFQSEWNTAHFFAGGGRGAVLKDLQEALADKTELVTLIGEEGSGKTMLCKMLQEQWDTTHKIISMPSVVESFEDVSRVAAQECNMEYPVDANRADAKKIFLDLVESLQSKGVSLLLICDEAEKMYLATLERIRTILDDVNAQGGG</sequence>
<dbReference type="InterPro" id="IPR027417">
    <property type="entry name" value="P-loop_NTPase"/>
</dbReference>
<feature type="domain" description="ORC1/DEAH AAA+ ATPase" evidence="1">
    <location>
        <begin position="45"/>
        <end position="150"/>
    </location>
</feature>
<dbReference type="EMBL" id="JAFITO010000035">
    <property type="protein sequence ID" value="MBN4068665.1"/>
    <property type="molecule type" value="Genomic_DNA"/>
</dbReference>
<evidence type="ECO:0000313" key="3">
    <source>
        <dbReference type="Proteomes" id="UP000717534"/>
    </source>
</evidence>
<keyword evidence="3" id="KW-1185">Reference proteome</keyword>
<feature type="non-terminal residue" evidence="2">
    <location>
        <position position="157"/>
    </location>
</feature>
<dbReference type="Proteomes" id="UP000717534">
    <property type="component" value="Unassembled WGS sequence"/>
</dbReference>
<reference evidence="2 3" key="1">
    <citation type="submission" date="2021-02" db="EMBL/GenBank/DDBJ databases">
        <title>Activity-based single-cell genomes from oceanic crustal fluid captures similar information to metagenomic and metatranscriptomic surveys with orders of magnitude less sampling.</title>
        <authorList>
            <person name="D'Angelo T.S."/>
            <person name="Orcutt B.N."/>
        </authorList>
    </citation>
    <scope>NUCLEOTIDE SEQUENCE [LARGE SCALE GENOMIC DNA]</scope>
    <source>
        <strain evidence="2">AH-315-G02</strain>
    </source>
</reference>
<dbReference type="SUPFAM" id="SSF52540">
    <property type="entry name" value="P-loop containing nucleoside triphosphate hydrolases"/>
    <property type="match status" value="1"/>
</dbReference>
<comment type="caution">
    <text evidence="2">The sequence shown here is derived from an EMBL/GenBank/DDBJ whole genome shotgun (WGS) entry which is preliminary data.</text>
</comment>
<evidence type="ECO:0000313" key="2">
    <source>
        <dbReference type="EMBL" id="MBN4068665.1"/>
    </source>
</evidence>
<protein>
    <submittedName>
        <fullName evidence="2">ATP-binding protein</fullName>
    </submittedName>
</protein>
<dbReference type="GO" id="GO:0005524">
    <property type="term" value="F:ATP binding"/>
    <property type="evidence" value="ECO:0007669"/>
    <property type="project" value="UniProtKB-KW"/>
</dbReference>
<dbReference type="Gene3D" id="3.40.50.300">
    <property type="entry name" value="P-loop containing nucleotide triphosphate hydrolases"/>
    <property type="match status" value="1"/>
</dbReference>